<comment type="caution">
    <text evidence="9">The sequence shown here is derived from an EMBL/GenBank/DDBJ whole genome shotgun (WGS) entry which is preliminary data.</text>
</comment>
<dbReference type="CDD" id="cd08925">
    <property type="entry name" value="Hb-beta-like"/>
    <property type="match status" value="1"/>
</dbReference>
<dbReference type="EMBL" id="JAHFZB010000023">
    <property type="protein sequence ID" value="KAK6476108.1"/>
    <property type="molecule type" value="Genomic_DNA"/>
</dbReference>
<dbReference type="Gene3D" id="1.10.490.10">
    <property type="entry name" value="Globins"/>
    <property type="match status" value="1"/>
</dbReference>
<gene>
    <name evidence="9" type="ORF">HHUSO_G24132</name>
</gene>
<feature type="domain" description="Globin" evidence="8">
    <location>
        <begin position="3"/>
        <end position="147"/>
    </location>
</feature>
<evidence type="ECO:0000259" key="8">
    <source>
        <dbReference type="PROSITE" id="PS01033"/>
    </source>
</evidence>
<dbReference type="SUPFAM" id="SSF46458">
    <property type="entry name" value="Globin-like"/>
    <property type="match status" value="1"/>
</dbReference>
<dbReference type="InterPro" id="IPR050056">
    <property type="entry name" value="Hemoglobin_oxygen_transport"/>
</dbReference>
<proteinExistence type="inferred from homology"/>
<evidence type="ECO:0000256" key="3">
    <source>
        <dbReference type="ARBA" id="ARBA00022617"/>
    </source>
</evidence>
<evidence type="ECO:0000256" key="5">
    <source>
        <dbReference type="ARBA" id="ARBA00022723"/>
    </source>
</evidence>
<evidence type="ECO:0000256" key="1">
    <source>
        <dbReference type="ARBA" id="ARBA00008705"/>
    </source>
</evidence>
<comment type="similarity">
    <text evidence="1 7">Belongs to the globin family.</text>
</comment>
<keyword evidence="10" id="KW-1185">Reference proteome</keyword>
<dbReference type="Proteomes" id="UP001369086">
    <property type="component" value="Unassembled WGS sequence"/>
</dbReference>
<dbReference type="PANTHER" id="PTHR11442:SF7">
    <property type="entry name" value="HEMOGLOBIN SUBUNIT EPSILON"/>
    <property type="match status" value="1"/>
</dbReference>
<reference evidence="9 10" key="1">
    <citation type="submission" date="2021-05" db="EMBL/GenBank/DDBJ databases">
        <authorList>
            <person name="Zahm M."/>
            <person name="Klopp C."/>
            <person name="Cabau C."/>
            <person name="Kuhl H."/>
            <person name="Suciu R."/>
            <person name="Ciorpac M."/>
            <person name="Holostenco D."/>
            <person name="Gessner J."/>
            <person name="Wuertz S."/>
            <person name="Hohne C."/>
            <person name="Stock M."/>
            <person name="Gislard M."/>
            <person name="Lluch J."/>
            <person name="Milhes M."/>
            <person name="Lampietro C."/>
            <person name="Lopez Roques C."/>
            <person name="Donnadieu C."/>
            <person name="Du K."/>
            <person name="Schartl M."/>
            <person name="Guiguen Y."/>
        </authorList>
    </citation>
    <scope>NUCLEOTIDE SEQUENCE [LARGE SCALE GENOMIC DNA]</scope>
    <source>
        <strain evidence="9">Hh-F2</strain>
        <tissue evidence="9">Blood</tissue>
    </source>
</reference>
<dbReference type="InterPro" id="IPR009050">
    <property type="entry name" value="Globin-like_sf"/>
</dbReference>
<keyword evidence="5" id="KW-0479">Metal-binding</keyword>
<keyword evidence="2 7" id="KW-0813">Transport</keyword>
<protein>
    <submittedName>
        <fullName evidence="9">Hemoglobin cathodic subunit beta-like</fullName>
    </submittedName>
</protein>
<accession>A0ABR0YU49</accession>
<dbReference type="PANTHER" id="PTHR11442">
    <property type="entry name" value="HEMOGLOBIN FAMILY MEMBER"/>
    <property type="match status" value="1"/>
</dbReference>
<evidence type="ECO:0000256" key="6">
    <source>
        <dbReference type="ARBA" id="ARBA00023004"/>
    </source>
</evidence>
<evidence type="ECO:0000313" key="9">
    <source>
        <dbReference type="EMBL" id="KAK6476108.1"/>
    </source>
</evidence>
<keyword evidence="6" id="KW-0408">Iron</keyword>
<name>A0ABR0YU49_HUSHU</name>
<evidence type="ECO:0000313" key="10">
    <source>
        <dbReference type="Proteomes" id="UP001369086"/>
    </source>
</evidence>
<organism evidence="9 10">
    <name type="scientific">Huso huso</name>
    <name type="common">Beluga</name>
    <name type="synonym">Acipenser huso</name>
    <dbReference type="NCBI Taxonomy" id="61971"/>
    <lineage>
        <taxon>Eukaryota</taxon>
        <taxon>Metazoa</taxon>
        <taxon>Chordata</taxon>
        <taxon>Craniata</taxon>
        <taxon>Vertebrata</taxon>
        <taxon>Euteleostomi</taxon>
        <taxon>Actinopterygii</taxon>
        <taxon>Chondrostei</taxon>
        <taxon>Acipenseriformes</taxon>
        <taxon>Acipenseridae</taxon>
        <taxon>Huso</taxon>
    </lineage>
</organism>
<dbReference type="PRINTS" id="PR00814">
    <property type="entry name" value="BETAHAEM"/>
</dbReference>
<dbReference type="Pfam" id="PF00042">
    <property type="entry name" value="Globin"/>
    <property type="match status" value="1"/>
</dbReference>
<dbReference type="PROSITE" id="PS01033">
    <property type="entry name" value="GLOBIN"/>
    <property type="match status" value="1"/>
</dbReference>
<evidence type="ECO:0000256" key="2">
    <source>
        <dbReference type="ARBA" id="ARBA00022448"/>
    </source>
</evidence>
<dbReference type="InterPro" id="IPR000971">
    <property type="entry name" value="Globin"/>
</dbReference>
<keyword evidence="3 7" id="KW-0349">Heme</keyword>
<dbReference type="InterPro" id="IPR002337">
    <property type="entry name" value="Hemoglobin_b"/>
</dbReference>
<evidence type="ECO:0000256" key="4">
    <source>
        <dbReference type="ARBA" id="ARBA00022621"/>
    </source>
</evidence>
<keyword evidence="4 7" id="KW-0561">Oxygen transport</keyword>
<dbReference type="InterPro" id="IPR012292">
    <property type="entry name" value="Globin/Proto"/>
</dbReference>
<sequence>MVNWTVTERKTINSIWAKVHIEEVGTQALVRLLVVYPWTQRYFSTFGNLSNPAAIAGNAKVHEHGKTVLTAVGEAVRHMDDVKSTFAKLSKLHSEKLHVDPDNFKHLGDCLSIVLAATFGHAYTPDVQAAWQKFIAVIVSALSSQYH</sequence>
<evidence type="ECO:0000256" key="7">
    <source>
        <dbReference type="RuleBase" id="RU000356"/>
    </source>
</evidence>